<dbReference type="EMBL" id="JAIZAY010000288">
    <property type="protein sequence ID" value="KAJ8018565.1"/>
    <property type="molecule type" value="Genomic_DNA"/>
</dbReference>
<name>A0A9Q0YAS1_HOLLE</name>
<accession>A0A9Q0YAS1</accession>
<dbReference type="Proteomes" id="UP001152320">
    <property type="component" value="Unassembled WGS sequence"/>
</dbReference>
<comment type="caution">
    <text evidence="1">The sequence shown here is derived from an EMBL/GenBank/DDBJ whole genome shotgun (WGS) entry which is preliminary data.</text>
</comment>
<keyword evidence="2" id="KW-1185">Reference proteome</keyword>
<evidence type="ECO:0000313" key="2">
    <source>
        <dbReference type="Proteomes" id="UP001152320"/>
    </source>
</evidence>
<proteinExistence type="predicted"/>
<organism evidence="1 2">
    <name type="scientific">Holothuria leucospilota</name>
    <name type="common">Black long sea cucumber</name>
    <name type="synonym">Mertensiothuria leucospilota</name>
    <dbReference type="NCBI Taxonomy" id="206669"/>
    <lineage>
        <taxon>Eukaryota</taxon>
        <taxon>Metazoa</taxon>
        <taxon>Echinodermata</taxon>
        <taxon>Eleutherozoa</taxon>
        <taxon>Echinozoa</taxon>
        <taxon>Holothuroidea</taxon>
        <taxon>Aspidochirotacea</taxon>
        <taxon>Aspidochirotida</taxon>
        <taxon>Holothuriidae</taxon>
        <taxon>Holothuria</taxon>
    </lineage>
</organism>
<sequence length="62" mass="7371">MMERETFAILKDHKDNFPNKVSCRFINPARSEMEPLSKVILDRINKSLRVIIKLNPWENMVL</sequence>
<protein>
    <submittedName>
        <fullName evidence="1">Uncharacterized protein</fullName>
    </submittedName>
</protein>
<evidence type="ECO:0000313" key="1">
    <source>
        <dbReference type="EMBL" id="KAJ8018565.1"/>
    </source>
</evidence>
<dbReference type="AlphaFoldDB" id="A0A9Q0YAS1"/>
<reference evidence="1" key="1">
    <citation type="submission" date="2021-10" db="EMBL/GenBank/DDBJ databases">
        <title>Tropical sea cucumber genome reveals ecological adaptation and Cuvierian tubules defense mechanism.</title>
        <authorList>
            <person name="Chen T."/>
        </authorList>
    </citation>
    <scope>NUCLEOTIDE SEQUENCE</scope>
    <source>
        <strain evidence="1">Nanhai2018</strain>
        <tissue evidence="1">Muscle</tissue>
    </source>
</reference>
<gene>
    <name evidence="1" type="ORF">HOLleu_43378</name>
</gene>